<dbReference type="GO" id="GO:0016787">
    <property type="term" value="F:hydrolase activity"/>
    <property type="evidence" value="ECO:0007669"/>
    <property type="project" value="UniProtKB-KW"/>
</dbReference>
<dbReference type="CDD" id="cd02440">
    <property type="entry name" value="AdoMet_MTases"/>
    <property type="match status" value="1"/>
</dbReference>
<evidence type="ECO:0000313" key="3">
    <source>
        <dbReference type="EMBL" id="MDT0350967.1"/>
    </source>
</evidence>
<protein>
    <submittedName>
        <fullName evidence="3">Bifunctional PIG-L family deacetylase/class I SAM-dependent methyltransferase</fullName>
        <ecNumber evidence="3">2.1.1.-</ecNumber>
        <ecNumber evidence="3">3.5.1.-</ecNumber>
    </submittedName>
</protein>
<dbReference type="RefSeq" id="WP_311557047.1">
    <property type="nucleotide sequence ID" value="NZ_JAVREJ010000010.1"/>
</dbReference>
<evidence type="ECO:0000259" key="2">
    <source>
        <dbReference type="Pfam" id="PF13649"/>
    </source>
</evidence>
<dbReference type="SUPFAM" id="SSF53335">
    <property type="entry name" value="S-adenosyl-L-methionine-dependent methyltransferases"/>
    <property type="match status" value="1"/>
</dbReference>
<accession>A0ABU2NBM1</accession>
<dbReference type="InterPro" id="IPR041698">
    <property type="entry name" value="Methyltransf_25"/>
</dbReference>
<keyword evidence="3" id="KW-0489">Methyltransferase</keyword>
<dbReference type="InterPro" id="IPR029063">
    <property type="entry name" value="SAM-dependent_MTases_sf"/>
</dbReference>
<evidence type="ECO:0000313" key="4">
    <source>
        <dbReference type="Proteomes" id="UP001183202"/>
    </source>
</evidence>
<keyword evidence="1" id="KW-0862">Zinc</keyword>
<dbReference type="Pfam" id="PF13649">
    <property type="entry name" value="Methyltransf_25"/>
    <property type="match status" value="1"/>
</dbReference>
<keyword evidence="4" id="KW-1185">Reference proteome</keyword>
<dbReference type="EC" id="2.1.1.-" evidence="3"/>
<organism evidence="3 4">
    <name type="scientific">Pseudonocardia charpentierae</name>
    <dbReference type="NCBI Taxonomy" id="3075545"/>
    <lineage>
        <taxon>Bacteria</taxon>
        <taxon>Bacillati</taxon>
        <taxon>Actinomycetota</taxon>
        <taxon>Actinomycetes</taxon>
        <taxon>Pseudonocardiales</taxon>
        <taxon>Pseudonocardiaceae</taxon>
        <taxon>Pseudonocardia</taxon>
    </lineage>
</organism>
<feature type="domain" description="Methyltransferase" evidence="2">
    <location>
        <begin position="301"/>
        <end position="390"/>
    </location>
</feature>
<dbReference type="PANTHER" id="PTHR12993:SF29">
    <property type="entry name" value="BLR3841 PROTEIN"/>
    <property type="match status" value="1"/>
</dbReference>
<comment type="caution">
    <text evidence="3">The sequence shown here is derived from an EMBL/GenBank/DDBJ whole genome shotgun (WGS) entry which is preliminary data.</text>
</comment>
<dbReference type="Pfam" id="PF02585">
    <property type="entry name" value="PIG-L"/>
    <property type="match status" value="1"/>
</dbReference>
<gene>
    <name evidence="3" type="ORF">RM445_15665</name>
</gene>
<dbReference type="Gene3D" id="3.40.50.10320">
    <property type="entry name" value="LmbE-like"/>
    <property type="match status" value="1"/>
</dbReference>
<keyword evidence="3" id="KW-0378">Hydrolase</keyword>
<dbReference type="Gene3D" id="3.40.50.150">
    <property type="entry name" value="Vaccinia Virus protein VP39"/>
    <property type="match status" value="1"/>
</dbReference>
<dbReference type="EMBL" id="JAVREJ010000010">
    <property type="protein sequence ID" value="MDT0350967.1"/>
    <property type="molecule type" value="Genomic_DNA"/>
</dbReference>
<sequence length="402" mass="42757">MSEASPAPSAAARPVTPVHDWTTALEERGPSLFEPAGHHRVTVVAAHPDDETLGASGCLQALHRAGARITLAVATDGEAAYPALDVDGRRALARARRLELAAALRAQGLDDVDVHWLGLPDSGLEGCAAALRTALRPLLADADAYLAPWDGDPHPDHRAAGLAAADVAPVTAHGWAYPIWMWAWLTPGDPTVPWDRARLLRLDAAALAAKRAAVAAFTSQVGPGPDGSPPVLDAAMLAHTARPAELLFRVARTASAPVARFAELYADGADPWRAGSWYERRKRAVVLASLPRERYRRAFEPGCGTGELTRELAARCDAVLASDPVADAVRQARERVADSPGVRVERSALPEAVPEEPVDLAVFSEVLYYLDDAAVEATLDRTLTAVEPGGDVVVVHWRGWPA</sequence>
<dbReference type="GO" id="GO:0032259">
    <property type="term" value="P:methylation"/>
    <property type="evidence" value="ECO:0007669"/>
    <property type="project" value="UniProtKB-KW"/>
</dbReference>
<name>A0ABU2NBM1_9PSEU</name>
<dbReference type="PANTHER" id="PTHR12993">
    <property type="entry name" value="N-ACETYLGLUCOSAMINYL-PHOSPHATIDYLINOSITOL DE-N-ACETYLASE-RELATED"/>
    <property type="match status" value="1"/>
</dbReference>
<dbReference type="EC" id="3.5.1.-" evidence="3"/>
<dbReference type="InterPro" id="IPR003737">
    <property type="entry name" value="GlcNAc_PI_deacetylase-related"/>
</dbReference>
<dbReference type="Proteomes" id="UP001183202">
    <property type="component" value="Unassembled WGS sequence"/>
</dbReference>
<dbReference type="GO" id="GO:0008168">
    <property type="term" value="F:methyltransferase activity"/>
    <property type="evidence" value="ECO:0007669"/>
    <property type="project" value="UniProtKB-KW"/>
</dbReference>
<evidence type="ECO:0000256" key="1">
    <source>
        <dbReference type="ARBA" id="ARBA00022833"/>
    </source>
</evidence>
<proteinExistence type="predicted"/>
<keyword evidence="3" id="KW-0808">Transferase</keyword>
<dbReference type="InterPro" id="IPR024078">
    <property type="entry name" value="LmbE-like_dom_sf"/>
</dbReference>
<reference evidence="4" key="1">
    <citation type="submission" date="2023-07" db="EMBL/GenBank/DDBJ databases">
        <title>30 novel species of actinomycetes from the DSMZ collection.</title>
        <authorList>
            <person name="Nouioui I."/>
        </authorList>
    </citation>
    <scope>NUCLEOTIDE SEQUENCE [LARGE SCALE GENOMIC DNA]</scope>
    <source>
        <strain evidence="4">DSM 45834</strain>
    </source>
</reference>
<dbReference type="SUPFAM" id="SSF102588">
    <property type="entry name" value="LmbE-like"/>
    <property type="match status" value="1"/>
</dbReference>